<feature type="transmembrane region" description="Helical" evidence="6">
    <location>
        <begin position="48"/>
        <end position="70"/>
    </location>
</feature>
<dbReference type="InterPro" id="IPR019108">
    <property type="entry name" value="Caa3_assmbl_CtaG-rel"/>
</dbReference>
<dbReference type="RefSeq" id="WP_377168591.1">
    <property type="nucleotide sequence ID" value="NZ_JBHTJC010000001.1"/>
</dbReference>
<evidence type="ECO:0000256" key="5">
    <source>
        <dbReference type="ARBA" id="ARBA00023136"/>
    </source>
</evidence>
<protein>
    <submittedName>
        <fullName evidence="7">Cytochrome c oxidase assembly protein</fullName>
    </submittedName>
</protein>
<evidence type="ECO:0000256" key="6">
    <source>
        <dbReference type="SAM" id="Phobius"/>
    </source>
</evidence>
<dbReference type="EMBL" id="JBIHMM010000001">
    <property type="protein sequence ID" value="MFH0252976.1"/>
    <property type="molecule type" value="Genomic_DNA"/>
</dbReference>
<proteinExistence type="predicted"/>
<gene>
    <name evidence="7" type="ORF">ACGRVM_03675</name>
</gene>
<feature type="transmembrane region" description="Helical" evidence="6">
    <location>
        <begin position="22"/>
        <end position="41"/>
    </location>
</feature>
<keyword evidence="4 6" id="KW-1133">Transmembrane helix</keyword>
<name>A0ABW7I476_9RHOB</name>
<evidence type="ECO:0000256" key="3">
    <source>
        <dbReference type="ARBA" id="ARBA00022692"/>
    </source>
</evidence>
<keyword evidence="2" id="KW-1003">Cell membrane</keyword>
<keyword evidence="3 6" id="KW-0812">Transmembrane</keyword>
<evidence type="ECO:0000256" key="2">
    <source>
        <dbReference type="ARBA" id="ARBA00022475"/>
    </source>
</evidence>
<accession>A0ABW7I476</accession>
<comment type="subcellular location">
    <subcellularLocation>
        <location evidence="1">Cell membrane</location>
        <topology evidence="1">Multi-pass membrane protein</topology>
    </subcellularLocation>
</comment>
<feature type="transmembrane region" description="Helical" evidence="6">
    <location>
        <begin position="129"/>
        <end position="149"/>
    </location>
</feature>
<reference evidence="7 8" key="1">
    <citation type="submission" date="2024-10" db="EMBL/GenBank/DDBJ databases">
        <authorList>
            <person name="Yang X.-N."/>
        </authorList>
    </citation>
    <scope>NUCLEOTIDE SEQUENCE [LARGE SCALE GENOMIC DNA]</scope>
    <source>
        <strain evidence="7 8">CAU 1059</strain>
    </source>
</reference>
<evidence type="ECO:0000313" key="7">
    <source>
        <dbReference type="EMBL" id="MFH0252976.1"/>
    </source>
</evidence>
<dbReference type="Pfam" id="PF09678">
    <property type="entry name" value="Caa3_CtaG"/>
    <property type="match status" value="2"/>
</dbReference>
<dbReference type="Proteomes" id="UP001607157">
    <property type="component" value="Unassembled WGS sequence"/>
</dbReference>
<sequence length="245" mass="26086">MEDAYIPFCGTPPAPADLWGRWLFDPLLMAGLAAFALVLVWKARAPRAAVAGWVLVALLFVSPLCAASMALFSARVAQHVLLTLVAAPLLALAAPAPVRMVMPAAIGFWLLFWGWHAPLPYAATLGSDLIYWAMHLSLLGAAWVLWSAIFRVHASQPQQALFGLALTAAQMSLLSALLVFSTAVWHGWHQLTVAPYGISALADQQLAGAVMWSAGGALMLAVVALLVRSVLRGGEPAMTRIEGKT</sequence>
<organism evidence="7 8">
    <name type="scientific">Roseovarius aquimarinus</name>
    <dbReference type="NCBI Taxonomy" id="1229156"/>
    <lineage>
        <taxon>Bacteria</taxon>
        <taxon>Pseudomonadati</taxon>
        <taxon>Pseudomonadota</taxon>
        <taxon>Alphaproteobacteria</taxon>
        <taxon>Rhodobacterales</taxon>
        <taxon>Roseobacteraceae</taxon>
        <taxon>Roseovarius</taxon>
    </lineage>
</organism>
<feature type="transmembrane region" description="Helical" evidence="6">
    <location>
        <begin position="100"/>
        <end position="117"/>
    </location>
</feature>
<evidence type="ECO:0000256" key="1">
    <source>
        <dbReference type="ARBA" id="ARBA00004651"/>
    </source>
</evidence>
<keyword evidence="5 6" id="KW-0472">Membrane</keyword>
<keyword evidence="8" id="KW-1185">Reference proteome</keyword>
<feature type="transmembrane region" description="Helical" evidence="6">
    <location>
        <begin position="161"/>
        <end position="186"/>
    </location>
</feature>
<comment type="caution">
    <text evidence="7">The sequence shown here is derived from an EMBL/GenBank/DDBJ whole genome shotgun (WGS) entry which is preliminary data.</text>
</comment>
<feature type="transmembrane region" description="Helical" evidence="6">
    <location>
        <begin position="206"/>
        <end position="231"/>
    </location>
</feature>
<feature type="transmembrane region" description="Helical" evidence="6">
    <location>
        <begin position="76"/>
        <end position="93"/>
    </location>
</feature>
<evidence type="ECO:0000256" key="4">
    <source>
        <dbReference type="ARBA" id="ARBA00022989"/>
    </source>
</evidence>
<evidence type="ECO:0000313" key="8">
    <source>
        <dbReference type="Proteomes" id="UP001607157"/>
    </source>
</evidence>